<feature type="compositionally biased region" description="Acidic residues" evidence="2">
    <location>
        <begin position="592"/>
        <end position="601"/>
    </location>
</feature>
<feature type="compositionally biased region" description="Polar residues" evidence="2">
    <location>
        <begin position="380"/>
        <end position="394"/>
    </location>
</feature>
<feature type="region of interest" description="Disordered" evidence="2">
    <location>
        <begin position="103"/>
        <end position="183"/>
    </location>
</feature>
<dbReference type="InterPro" id="IPR057218">
    <property type="entry name" value="DUF7896"/>
</dbReference>
<feature type="coiled-coil region" evidence="1">
    <location>
        <begin position="12"/>
        <end position="46"/>
    </location>
</feature>
<protein>
    <recommendedName>
        <fullName evidence="3">DUF7896 domain-containing protein</fullName>
    </recommendedName>
</protein>
<name>A0A9Q0ALA9_9PEZI</name>
<feature type="domain" description="DUF7896" evidence="3">
    <location>
        <begin position="487"/>
        <end position="581"/>
    </location>
</feature>
<dbReference type="OrthoDB" id="5377599at2759"/>
<feature type="region of interest" description="Disordered" evidence="2">
    <location>
        <begin position="200"/>
        <end position="223"/>
    </location>
</feature>
<evidence type="ECO:0000259" key="3">
    <source>
        <dbReference type="Pfam" id="PF25438"/>
    </source>
</evidence>
<dbReference type="EMBL" id="JAFIMR010000028">
    <property type="protein sequence ID" value="KAI1861820.1"/>
    <property type="molecule type" value="Genomic_DNA"/>
</dbReference>
<keyword evidence="1" id="KW-0175">Coiled coil</keyword>
<evidence type="ECO:0000313" key="4">
    <source>
        <dbReference type="EMBL" id="KAI1861820.1"/>
    </source>
</evidence>
<evidence type="ECO:0000256" key="1">
    <source>
        <dbReference type="SAM" id="Coils"/>
    </source>
</evidence>
<feature type="compositionally biased region" description="Polar residues" evidence="2">
    <location>
        <begin position="148"/>
        <end position="167"/>
    </location>
</feature>
<gene>
    <name evidence="4" type="ORF">JX265_009323</name>
</gene>
<sequence length="727" mass="79226">MALLSESQDAELQMLKKELDRECLARQAAEKQAQDAQQQLSFLQSGLGQQSPLPALSSPSISNLDAPSPVYAEFQLSNTSLTAIPFEQQDVLARRKSIPRSAGYGQGTLASHHSLPGTPPSSVLASQAVKQQRTMSHQTFPSHRHQMIRSQSNLSTQSSPFVFNGQITPPPKPNTAGHQPARSAAVRDFMSRDELANFGAAGQSLHRSQSVRVRRRPDMASMPPVAESQLMDPETYFANFDAYEYPSNSAYLSSSMPTDQLHLSPDMPVYGMSNASVCGSMTTGLTPETAPMTRENSSVFDNQSVGGAMHMMQLGSHQGTDMSQLDSPFYPNASSGYNSPLAKSASPSEEDLKGVGTSLSQSYLNPYGHPAPPGGVLMSQDMSRSASNTSAASIKSTSSLKLRLKESLRRQNQHTALLKPKPSSDAKATDSHSAKKDGKTAITKAKYVRPRQPKVFCEKCTEHPDGFRGEHELRRHRDAKHPEQGVIKKWICVDPATRGLPIGVAVVNPLDKCKACKAQKKYGAYYNAAAHLRRTHFKEKPSRAKNKNNGASSRPDDDKRGGKGGGDWPPMTELKNWMKEVWVHKDELKQDSDEENEEDAGADSSANDMDIDLEHGAGQLAPDYTMPMHSGNDNMVAEMGFGMYPNHLAINTEIPFYAHQPLISSAQFTDYACSPMIGTFPYTGPSQVSQYGSVVSSNDTITANAANFGEAMGNVGDLQFDEMMYPQ</sequence>
<reference evidence="4" key="1">
    <citation type="submission" date="2021-03" db="EMBL/GenBank/DDBJ databases">
        <title>Revisited historic fungal species revealed as producer of novel bioactive compounds through whole genome sequencing and comparative genomics.</title>
        <authorList>
            <person name="Vignolle G.A."/>
            <person name="Hochenegger N."/>
            <person name="Mach R.L."/>
            <person name="Mach-Aigner A.R."/>
            <person name="Javad Rahimi M."/>
            <person name="Salim K.A."/>
            <person name="Chan C.M."/>
            <person name="Lim L.B.L."/>
            <person name="Cai F."/>
            <person name="Druzhinina I.S."/>
            <person name="U'Ren J.M."/>
            <person name="Derntl C."/>
        </authorList>
    </citation>
    <scope>NUCLEOTIDE SEQUENCE</scope>
    <source>
        <strain evidence="4">TUCIM 5799</strain>
    </source>
</reference>
<feature type="compositionally biased region" description="Polar residues" evidence="2">
    <location>
        <begin position="120"/>
        <end position="141"/>
    </location>
</feature>
<feature type="region of interest" description="Disordered" evidence="2">
    <location>
        <begin position="414"/>
        <end position="444"/>
    </location>
</feature>
<comment type="caution">
    <text evidence="4">The sequence shown here is derived from an EMBL/GenBank/DDBJ whole genome shotgun (WGS) entry which is preliminary data.</text>
</comment>
<feature type="region of interest" description="Disordered" evidence="2">
    <location>
        <begin position="339"/>
        <end position="398"/>
    </location>
</feature>
<feature type="region of interest" description="Disordered" evidence="2">
    <location>
        <begin position="588"/>
        <end position="610"/>
    </location>
</feature>
<dbReference type="AlphaFoldDB" id="A0A9Q0ALA9"/>
<feature type="region of interest" description="Disordered" evidence="2">
    <location>
        <begin position="535"/>
        <end position="570"/>
    </location>
</feature>
<dbReference type="PANTHER" id="PTHR42031">
    <property type="entry name" value="KEY LIME PATHOGENICITY PROTEIN"/>
    <property type="match status" value="1"/>
</dbReference>
<feature type="compositionally biased region" description="Basic and acidic residues" evidence="2">
    <location>
        <begin position="422"/>
        <end position="439"/>
    </location>
</feature>
<evidence type="ECO:0000256" key="2">
    <source>
        <dbReference type="SAM" id="MobiDB-lite"/>
    </source>
</evidence>
<dbReference type="Proteomes" id="UP000829685">
    <property type="component" value="Unassembled WGS sequence"/>
</dbReference>
<evidence type="ECO:0000313" key="5">
    <source>
        <dbReference type="Proteomes" id="UP000829685"/>
    </source>
</evidence>
<accession>A0A9Q0ALA9</accession>
<proteinExistence type="predicted"/>
<dbReference type="PANTHER" id="PTHR42031:SF1">
    <property type="entry name" value="KEY LIME PATHOGENICITY PROTEIN"/>
    <property type="match status" value="1"/>
</dbReference>
<dbReference type="Pfam" id="PF25438">
    <property type="entry name" value="DUF7896"/>
    <property type="match status" value="1"/>
</dbReference>
<keyword evidence="5" id="KW-1185">Reference proteome</keyword>
<organism evidence="4 5">
    <name type="scientific">Neoarthrinium moseri</name>
    <dbReference type="NCBI Taxonomy" id="1658444"/>
    <lineage>
        <taxon>Eukaryota</taxon>
        <taxon>Fungi</taxon>
        <taxon>Dikarya</taxon>
        <taxon>Ascomycota</taxon>
        <taxon>Pezizomycotina</taxon>
        <taxon>Sordariomycetes</taxon>
        <taxon>Xylariomycetidae</taxon>
        <taxon>Amphisphaeriales</taxon>
        <taxon>Apiosporaceae</taxon>
        <taxon>Neoarthrinium</taxon>
    </lineage>
</organism>